<dbReference type="EMBL" id="CAJOBC010083686">
    <property type="protein sequence ID" value="CAF4305286.1"/>
    <property type="molecule type" value="Genomic_DNA"/>
</dbReference>
<keyword evidence="3" id="KW-1185">Reference proteome</keyword>
<reference evidence="1" key="1">
    <citation type="submission" date="2021-02" db="EMBL/GenBank/DDBJ databases">
        <authorList>
            <person name="Nowell W R."/>
        </authorList>
    </citation>
    <scope>NUCLEOTIDE SEQUENCE</scope>
</reference>
<comment type="caution">
    <text evidence="1">The sequence shown here is derived from an EMBL/GenBank/DDBJ whole genome shotgun (WGS) entry which is preliminary data.</text>
</comment>
<protein>
    <recommendedName>
        <fullName evidence="4">F-box domain-containing protein</fullName>
    </recommendedName>
</protein>
<evidence type="ECO:0008006" key="4">
    <source>
        <dbReference type="Google" id="ProtNLM"/>
    </source>
</evidence>
<accession>A0A815MHF9</accession>
<dbReference type="Proteomes" id="UP000663829">
    <property type="component" value="Unassembled WGS sequence"/>
</dbReference>
<evidence type="ECO:0000313" key="3">
    <source>
        <dbReference type="Proteomes" id="UP000663829"/>
    </source>
</evidence>
<organism evidence="1 3">
    <name type="scientific">Didymodactylos carnosus</name>
    <dbReference type="NCBI Taxonomy" id="1234261"/>
    <lineage>
        <taxon>Eukaryota</taxon>
        <taxon>Metazoa</taxon>
        <taxon>Spiralia</taxon>
        <taxon>Gnathifera</taxon>
        <taxon>Rotifera</taxon>
        <taxon>Eurotatoria</taxon>
        <taxon>Bdelloidea</taxon>
        <taxon>Philodinida</taxon>
        <taxon>Philodinidae</taxon>
        <taxon>Didymodactylos</taxon>
    </lineage>
</organism>
<sequence>EDNQLMNTDKRLPDWEKSEALKRQKIDMERTSFEHLANETLLEIFDFISSVDLLLSFTNINSRLLSLINKYTTCINLRDVSIRQHNAVFSKLIGDLNNNVVETLHINGHTHIYDKLSQLTFLRSLSIYDLTKSHESLTYIEQFAKQLYELKIEFNLNFMSFVTLTHLSDYVTKLYSYIFSEQCHLGMYDERSRHSLTVIYSLEKCSLTCKSFISCASFDQYHIASKLCQLKISLADFNQFNNMISLIPNVTDLSVSTDHGRRDEKEYILRTKLNCLTKFELFRYSPKYDNRNEMKDLYLIFPHVVSNIRQLKFSINVGENDMKDVGSYMEKILLKPLKNLEKLQFHIMARRS</sequence>
<dbReference type="AlphaFoldDB" id="A0A815MHF9"/>
<name>A0A815MHF9_9BILA</name>
<proteinExistence type="predicted"/>
<dbReference type="EMBL" id="CAJNOQ010018256">
    <property type="protein sequence ID" value="CAF1423330.1"/>
    <property type="molecule type" value="Genomic_DNA"/>
</dbReference>
<evidence type="ECO:0000313" key="1">
    <source>
        <dbReference type="EMBL" id="CAF1423330.1"/>
    </source>
</evidence>
<feature type="non-terminal residue" evidence="1">
    <location>
        <position position="1"/>
    </location>
</feature>
<dbReference type="OrthoDB" id="9990786at2759"/>
<dbReference type="Proteomes" id="UP000681722">
    <property type="component" value="Unassembled WGS sequence"/>
</dbReference>
<evidence type="ECO:0000313" key="2">
    <source>
        <dbReference type="EMBL" id="CAF4305286.1"/>
    </source>
</evidence>
<gene>
    <name evidence="1" type="ORF">GPM918_LOCUS33775</name>
    <name evidence="2" type="ORF">SRO942_LOCUS34464</name>
</gene>